<dbReference type="InterPro" id="IPR033640">
    <property type="entry name" value="FAR_C"/>
</dbReference>
<dbReference type="GO" id="GO:0016020">
    <property type="term" value="C:membrane"/>
    <property type="evidence" value="ECO:0007669"/>
    <property type="project" value="UniProtKB-SubCell"/>
</dbReference>
<keyword evidence="10" id="KW-0560">Oxidoreductase</keyword>
<dbReference type="EC" id="1.2.1.84" evidence="10"/>
<dbReference type="PANTHER" id="PTHR11011">
    <property type="entry name" value="MALE STERILITY PROTEIN 2-RELATED"/>
    <property type="match status" value="1"/>
</dbReference>
<dbReference type="CDD" id="cd09071">
    <property type="entry name" value="FAR_C"/>
    <property type="match status" value="1"/>
</dbReference>
<dbReference type="InterPro" id="IPR026055">
    <property type="entry name" value="FAR"/>
</dbReference>
<evidence type="ECO:0000259" key="11">
    <source>
        <dbReference type="Pfam" id="PF03015"/>
    </source>
</evidence>
<sequence>MNLYKNKPCEICKDHAIYENDAISKNYSPIVTDNNNLILPNDESAIREFYKDGKVLITGGTGFIGKALAEKLLRTCRDLSKIYCLIRPKRGQSVEERFKILFQSSVFDRIRAEEDGEKLLSKITCISGDITEPNLGMSEDHQKTLLDEVTVVFHSAATVKFNESLEKAARLNTIGTHRVVLFCRQMTQLKVLIHVSTAYSNADKEDIGETVYPIPEKITCDMYPNDVLPPELLKKIGEKMEKNHPNTYTATKAMAEWVVAEYADNIPAAIVRPSIVTAALKEPFEGWVDNTSGITGIMMGIGQGIIRSVICDQRLVADIIPVDIVVNTLVVSAWHTSVSGSNTIQVYNCTSGTLNPLSWEELGALIQRHSLDSPSKHVRWYPGFAFRTNRFMHFIIEMMFHFFPAFLTDTALRLTGSQPIMLSIVKRLRIMAQTGEFFVLHQWNFACENLLGLQEAMMHPYDYEVFNVDVTRLDWDSYMKQYILGIRKYILKDSIDTIPIAQRKLQRLYWLHKALQVMMVAIIFNLIRT</sequence>
<protein>
    <recommendedName>
        <fullName evidence="10">Fatty acyl-CoA reductase</fullName>
        <ecNumber evidence="10">1.2.1.84</ecNumber>
    </recommendedName>
</protein>
<dbReference type="Pfam" id="PF07993">
    <property type="entry name" value="NAD_binding_4"/>
    <property type="match status" value="1"/>
</dbReference>
<keyword evidence="14" id="KW-1185">Reference proteome</keyword>
<dbReference type="GO" id="GO:0102965">
    <property type="term" value="F:alcohol-forming long-chain fatty acyl-CoA reductase activity"/>
    <property type="evidence" value="ECO:0007669"/>
    <property type="project" value="UniProtKB-EC"/>
</dbReference>
<evidence type="ECO:0000313" key="14">
    <source>
        <dbReference type="Proteomes" id="UP001367676"/>
    </source>
</evidence>
<evidence type="ECO:0000256" key="2">
    <source>
        <dbReference type="ARBA" id="ARBA00005928"/>
    </source>
</evidence>
<evidence type="ECO:0000256" key="5">
    <source>
        <dbReference type="ARBA" id="ARBA00022857"/>
    </source>
</evidence>
<reference evidence="13 14" key="1">
    <citation type="submission" date="2024-03" db="EMBL/GenBank/DDBJ databases">
        <title>Adaptation during the transition from Ophiocordyceps entomopathogen to insect associate is accompanied by gene loss and intensified selection.</title>
        <authorList>
            <person name="Ward C.M."/>
            <person name="Onetto C.A."/>
            <person name="Borneman A.R."/>
        </authorList>
    </citation>
    <scope>NUCLEOTIDE SEQUENCE [LARGE SCALE GENOMIC DNA]</scope>
    <source>
        <strain evidence="13">AWRI1</strain>
        <tissue evidence="13">Single Adult Female</tissue>
    </source>
</reference>
<keyword evidence="6" id="KW-1133">Transmembrane helix</keyword>
<evidence type="ECO:0000313" key="13">
    <source>
        <dbReference type="EMBL" id="KAK7601611.1"/>
    </source>
</evidence>
<dbReference type="EMBL" id="JBBCAQ010000010">
    <property type="protein sequence ID" value="KAK7601611.1"/>
    <property type="molecule type" value="Genomic_DNA"/>
</dbReference>
<keyword evidence="3 10" id="KW-0444">Lipid biosynthesis</keyword>
<feature type="domain" description="Fatty acyl-CoA reductase C-terminal" evidence="11">
    <location>
        <begin position="400"/>
        <end position="493"/>
    </location>
</feature>
<comment type="catalytic activity">
    <reaction evidence="9 10">
        <text>a long-chain fatty acyl-CoA + 2 NADPH + 2 H(+) = a long-chain primary fatty alcohol + 2 NADP(+) + CoA</text>
        <dbReference type="Rhea" id="RHEA:52716"/>
        <dbReference type="ChEBI" id="CHEBI:15378"/>
        <dbReference type="ChEBI" id="CHEBI:57287"/>
        <dbReference type="ChEBI" id="CHEBI:57783"/>
        <dbReference type="ChEBI" id="CHEBI:58349"/>
        <dbReference type="ChEBI" id="CHEBI:77396"/>
        <dbReference type="ChEBI" id="CHEBI:83139"/>
        <dbReference type="EC" id="1.2.1.84"/>
    </reaction>
</comment>
<dbReference type="InterPro" id="IPR013120">
    <property type="entry name" value="FAR_NAD-bd"/>
</dbReference>
<dbReference type="Pfam" id="PF03015">
    <property type="entry name" value="Sterile"/>
    <property type="match status" value="1"/>
</dbReference>
<evidence type="ECO:0000256" key="6">
    <source>
        <dbReference type="ARBA" id="ARBA00022989"/>
    </source>
</evidence>
<dbReference type="FunFam" id="3.40.50.720:FF:000143">
    <property type="entry name" value="Fatty acyl-CoA reductase"/>
    <property type="match status" value="1"/>
</dbReference>
<evidence type="ECO:0000256" key="7">
    <source>
        <dbReference type="ARBA" id="ARBA00023098"/>
    </source>
</evidence>
<dbReference type="AlphaFoldDB" id="A0AAN9Y758"/>
<dbReference type="Gene3D" id="3.40.50.720">
    <property type="entry name" value="NAD(P)-binding Rossmann-like Domain"/>
    <property type="match status" value="1"/>
</dbReference>
<dbReference type="Proteomes" id="UP001367676">
    <property type="component" value="Unassembled WGS sequence"/>
</dbReference>
<evidence type="ECO:0000256" key="9">
    <source>
        <dbReference type="ARBA" id="ARBA00052530"/>
    </source>
</evidence>
<evidence type="ECO:0000259" key="12">
    <source>
        <dbReference type="Pfam" id="PF07993"/>
    </source>
</evidence>
<proteinExistence type="inferred from homology"/>
<dbReference type="InterPro" id="IPR036291">
    <property type="entry name" value="NAD(P)-bd_dom_sf"/>
</dbReference>
<dbReference type="CDD" id="cd05236">
    <property type="entry name" value="FAR-N_SDR_e"/>
    <property type="match status" value="1"/>
</dbReference>
<evidence type="ECO:0000256" key="10">
    <source>
        <dbReference type="RuleBase" id="RU363097"/>
    </source>
</evidence>
<comment type="function">
    <text evidence="10">Catalyzes the reduction of fatty acyl-CoA to fatty alcohols.</text>
</comment>
<keyword evidence="5 10" id="KW-0521">NADP</keyword>
<comment type="caution">
    <text evidence="13">The sequence shown here is derived from an EMBL/GenBank/DDBJ whole genome shotgun (WGS) entry which is preliminary data.</text>
</comment>
<comment type="subcellular location">
    <subcellularLocation>
        <location evidence="1">Membrane</location>
        <topology evidence="1">Multi-pass membrane protein</topology>
    </subcellularLocation>
</comment>
<dbReference type="GO" id="GO:0080019">
    <property type="term" value="F:alcohol-forming very long-chain fatty acyl-CoA reductase activity"/>
    <property type="evidence" value="ECO:0007669"/>
    <property type="project" value="InterPro"/>
</dbReference>
<evidence type="ECO:0000256" key="4">
    <source>
        <dbReference type="ARBA" id="ARBA00022692"/>
    </source>
</evidence>
<dbReference type="GO" id="GO:0005777">
    <property type="term" value="C:peroxisome"/>
    <property type="evidence" value="ECO:0007669"/>
    <property type="project" value="TreeGrafter"/>
</dbReference>
<dbReference type="GO" id="GO:0035336">
    <property type="term" value="P:long-chain fatty-acyl-CoA metabolic process"/>
    <property type="evidence" value="ECO:0007669"/>
    <property type="project" value="TreeGrafter"/>
</dbReference>
<keyword evidence="7 10" id="KW-0443">Lipid metabolism</keyword>
<evidence type="ECO:0000256" key="1">
    <source>
        <dbReference type="ARBA" id="ARBA00004141"/>
    </source>
</evidence>
<evidence type="ECO:0000256" key="8">
    <source>
        <dbReference type="ARBA" id="ARBA00023136"/>
    </source>
</evidence>
<dbReference type="PANTHER" id="PTHR11011:SF107">
    <property type="entry name" value="FATTY ACYL-COA REDUCTASE"/>
    <property type="match status" value="1"/>
</dbReference>
<feature type="domain" description="Thioester reductase (TE)" evidence="12">
    <location>
        <begin position="57"/>
        <end position="328"/>
    </location>
</feature>
<name>A0AAN9Y758_9HEMI</name>
<accession>A0AAN9Y758</accession>
<gene>
    <name evidence="13" type="ORF">V9T40_009052</name>
</gene>
<keyword evidence="4" id="KW-0812">Transmembrane</keyword>
<organism evidence="13 14">
    <name type="scientific">Parthenolecanium corni</name>
    <dbReference type="NCBI Taxonomy" id="536013"/>
    <lineage>
        <taxon>Eukaryota</taxon>
        <taxon>Metazoa</taxon>
        <taxon>Ecdysozoa</taxon>
        <taxon>Arthropoda</taxon>
        <taxon>Hexapoda</taxon>
        <taxon>Insecta</taxon>
        <taxon>Pterygota</taxon>
        <taxon>Neoptera</taxon>
        <taxon>Paraneoptera</taxon>
        <taxon>Hemiptera</taxon>
        <taxon>Sternorrhyncha</taxon>
        <taxon>Coccoidea</taxon>
        <taxon>Coccidae</taxon>
        <taxon>Parthenolecanium</taxon>
    </lineage>
</organism>
<evidence type="ECO:0000256" key="3">
    <source>
        <dbReference type="ARBA" id="ARBA00022516"/>
    </source>
</evidence>
<comment type="similarity">
    <text evidence="2 10">Belongs to the fatty acyl-CoA reductase family.</text>
</comment>
<dbReference type="SUPFAM" id="SSF51735">
    <property type="entry name" value="NAD(P)-binding Rossmann-fold domains"/>
    <property type="match status" value="1"/>
</dbReference>
<keyword evidence="8" id="KW-0472">Membrane</keyword>